<dbReference type="InterPro" id="IPR011990">
    <property type="entry name" value="TPR-like_helical_dom_sf"/>
</dbReference>
<sequence length="241" mass="26860">MNEEVTTQENLELVREAAMSGVHQAQVLFGQMLLDGRLVERNPTWALHWFERAAQSGDVMAMNMAGRCFDQGWGVARDAVMAEKWFRKAADRGLDWGMYNLATLLALGEGGVKQDKAQAFHWLLEAAKQGHVKSMNILGGFYEDGWIVKADREKAREYYRLAADGGDFRGHFNTGRLLLEDGNEEAAIACFRRVPETATQAFMAKMKLFLEQSASARIKSFAQELAASHTPTQAQDILVGA</sequence>
<dbReference type="PANTHER" id="PTHR11102">
    <property type="entry name" value="SEL-1-LIKE PROTEIN"/>
    <property type="match status" value="1"/>
</dbReference>
<dbReference type="EMBL" id="JBHSWI010000001">
    <property type="protein sequence ID" value="MFC6646927.1"/>
    <property type="molecule type" value="Genomic_DNA"/>
</dbReference>
<evidence type="ECO:0000313" key="2">
    <source>
        <dbReference type="Proteomes" id="UP001596391"/>
    </source>
</evidence>
<gene>
    <name evidence="1" type="ORF">ACFQBQ_15345</name>
</gene>
<dbReference type="Pfam" id="PF08238">
    <property type="entry name" value="Sel1"/>
    <property type="match status" value="4"/>
</dbReference>
<dbReference type="Proteomes" id="UP001596391">
    <property type="component" value="Unassembled WGS sequence"/>
</dbReference>
<dbReference type="SUPFAM" id="SSF81901">
    <property type="entry name" value="HCP-like"/>
    <property type="match status" value="1"/>
</dbReference>
<reference evidence="2" key="1">
    <citation type="journal article" date="2019" name="Int. J. Syst. Evol. Microbiol.">
        <title>The Global Catalogue of Microorganisms (GCM) 10K type strain sequencing project: providing services to taxonomists for standard genome sequencing and annotation.</title>
        <authorList>
            <consortium name="The Broad Institute Genomics Platform"/>
            <consortium name="The Broad Institute Genome Sequencing Center for Infectious Disease"/>
            <person name="Wu L."/>
            <person name="Ma J."/>
        </authorList>
    </citation>
    <scope>NUCLEOTIDE SEQUENCE [LARGE SCALE GENOMIC DNA]</scope>
    <source>
        <strain evidence="2">CGMCC 1.16026</strain>
    </source>
</reference>
<dbReference type="PANTHER" id="PTHR11102:SF160">
    <property type="entry name" value="ERAD-ASSOCIATED E3 UBIQUITIN-PROTEIN LIGASE COMPONENT HRD3"/>
    <property type="match status" value="1"/>
</dbReference>
<dbReference type="SMART" id="SM00671">
    <property type="entry name" value="SEL1"/>
    <property type="match status" value="4"/>
</dbReference>
<dbReference type="Gene3D" id="1.25.40.10">
    <property type="entry name" value="Tetratricopeptide repeat domain"/>
    <property type="match status" value="1"/>
</dbReference>
<protein>
    <submittedName>
        <fullName evidence="1">Tetratricopeptide repeat protein</fullName>
    </submittedName>
</protein>
<keyword evidence="2" id="KW-1185">Reference proteome</keyword>
<dbReference type="InterPro" id="IPR050767">
    <property type="entry name" value="Sel1_AlgK"/>
</dbReference>
<comment type="caution">
    <text evidence="1">The sequence shown here is derived from an EMBL/GenBank/DDBJ whole genome shotgun (WGS) entry which is preliminary data.</text>
</comment>
<proteinExistence type="predicted"/>
<accession>A0ABW1ZE05</accession>
<evidence type="ECO:0000313" key="1">
    <source>
        <dbReference type="EMBL" id="MFC6646927.1"/>
    </source>
</evidence>
<dbReference type="InterPro" id="IPR006597">
    <property type="entry name" value="Sel1-like"/>
</dbReference>
<organism evidence="1 2">
    <name type="scientific">Granulicella cerasi</name>
    <dbReference type="NCBI Taxonomy" id="741063"/>
    <lineage>
        <taxon>Bacteria</taxon>
        <taxon>Pseudomonadati</taxon>
        <taxon>Acidobacteriota</taxon>
        <taxon>Terriglobia</taxon>
        <taxon>Terriglobales</taxon>
        <taxon>Acidobacteriaceae</taxon>
        <taxon>Granulicella</taxon>
    </lineage>
</organism>
<dbReference type="RefSeq" id="WP_263371138.1">
    <property type="nucleotide sequence ID" value="NZ_JAGSYD010000002.1"/>
</dbReference>
<name>A0ABW1ZE05_9BACT</name>